<evidence type="ECO:0000313" key="4">
    <source>
        <dbReference type="Proteomes" id="UP000239504"/>
    </source>
</evidence>
<comment type="caution">
    <text evidence="3">The sequence shown here is derived from an EMBL/GenBank/DDBJ whole genome shotgun (WGS) entry which is preliminary data.</text>
</comment>
<feature type="chain" id="PRO_5015392149" evidence="2">
    <location>
        <begin position="24"/>
        <end position="167"/>
    </location>
</feature>
<evidence type="ECO:0000313" key="3">
    <source>
        <dbReference type="EMBL" id="PQA85531.1"/>
    </source>
</evidence>
<gene>
    <name evidence="3" type="ORF">CW354_21565</name>
</gene>
<accession>A0A2S7JZ53</accession>
<protein>
    <submittedName>
        <fullName evidence="3">Uncharacterized protein</fullName>
    </submittedName>
</protein>
<evidence type="ECO:0000256" key="1">
    <source>
        <dbReference type="SAM" id="MobiDB-lite"/>
    </source>
</evidence>
<dbReference type="Proteomes" id="UP000239504">
    <property type="component" value="Unassembled WGS sequence"/>
</dbReference>
<dbReference type="AlphaFoldDB" id="A0A2S7JZ53"/>
<reference evidence="3 4" key="1">
    <citation type="submission" date="2017-12" db="EMBL/GenBank/DDBJ databases">
        <authorList>
            <person name="Hurst M.R.H."/>
        </authorList>
    </citation>
    <scope>NUCLEOTIDE SEQUENCE [LARGE SCALE GENOMIC DNA]</scope>
    <source>
        <strain evidence="3 4">SY-3-19</strain>
    </source>
</reference>
<keyword evidence="4" id="KW-1185">Reference proteome</keyword>
<feature type="signal peptide" evidence="2">
    <location>
        <begin position="1"/>
        <end position="23"/>
    </location>
</feature>
<evidence type="ECO:0000256" key="2">
    <source>
        <dbReference type="SAM" id="SignalP"/>
    </source>
</evidence>
<sequence length="167" mass="17788">MQRVFGFSACIAAFAATALPACATSQVPQPPIASFGDYQCNIDETAGVTSSAESYDLDRAPAAFVFSAYESPVTPEELRKGPLRGLDRDLSGETDRYEPEPRRMFSASITPDIFAAPAQALRSADLHVFHQDGVTIAFEKDLSFIAYGPAAEGGVAVYAGSCRAPQQ</sequence>
<proteinExistence type="predicted"/>
<name>A0A2S7JZ53_9PROT</name>
<keyword evidence="2" id="KW-0732">Signal</keyword>
<feature type="region of interest" description="Disordered" evidence="1">
    <location>
        <begin position="76"/>
        <end position="98"/>
    </location>
</feature>
<dbReference type="EMBL" id="PJCH01000017">
    <property type="protein sequence ID" value="PQA85531.1"/>
    <property type="molecule type" value="Genomic_DNA"/>
</dbReference>
<dbReference type="RefSeq" id="WP_104832171.1">
    <property type="nucleotide sequence ID" value="NZ_PJCH01000017.1"/>
</dbReference>
<organism evidence="3 4">
    <name type="scientific">Hyphococcus luteus</name>
    <dbReference type="NCBI Taxonomy" id="2058213"/>
    <lineage>
        <taxon>Bacteria</taxon>
        <taxon>Pseudomonadati</taxon>
        <taxon>Pseudomonadota</taxon>
        <taxon>Alphaproteobacteria</taxon>
        <taxon>Parvularculales</taxon>
        <taxon>Parvularculaceae</taxon>
        <taxon>Hyphococcus</taxon>
    </lineage>
</organism>